<feature type="binding site" evidence="8">
    <location>
        <position position="387"/>
    </location>
    <ligand>
        <name>Zn(2+)</name>
        <dbReference type="ChEBI" id="CHEBI:29105"/>
        <note>catalytic</note>
    </ligand>
</feature>
<keyword evidence="6" id="KW-0482">Metalloprotease</keyword>
<dbReference type="InterPro" id="IPR001930">
    <property type="entry name" value="Peptidase_M1"/>
</dbReference>
<evidence type="ECO:0000313" key="13">
    <source>
        <dbReference type="EMBL" id="CAH1252131.1"/>
    </source>
</evidence>
<dbReference type="SUPFAM" id="SSF55486">
    <property type="entry name" value="Metalloproteases ('zincins'), catalytic domain"/>
    <property type="match status" value="1"/>
</dbReference>
<reference evidence="13" key="1">
    <citation type="submission" date="2022-01" db="EMBL/GenBank/DDBJ databases">
        <authorList>
            <person name="Braso-Vives M."/>
        </authorList>
    </citation>
    <scope>NUCLEOTIDE SEQUENCE</scope>
</reference>
<protein>
    <submittedName>
        <fullName evidence="13">TRHDE protein</fullName>
    </submittedName>
</protein>
<organism evidence="13 14">
    <name type="scientific">Branchiostoma lanceolatum</name>
    <name type="common">Common lancelet</name>
    <name type="synonym">Amphioxus lanceolatum</name>
    <dbReference type="NCBI Taxonomy" id="7740"/>
    <lineage>
        <taxon>Eukaryota</taxon>
        <taxon>Metazoa</taxon>
        <taxon>Chordata</taxon>
        <taxon>Cephalochordata</taxon>
        <taxon>Leptocardii</taxon>
        <taxon>Amphioxiformes</taxon>
        <taxon>Branchiostomatidae</taxon>
        <taxon>Branchiostoma</taxon>
    </lineage>
</organism>
<sequence>MEMHTDKSDRDRNTRKKVAYVAVLVLIIILISVIVASLVHRKILADSSGGDAPWHRPRLPTSLAPQHYRLELKPNLEDFVFTGTVEITLYCLEPTRYILLHVNLLNITANSVFLKKLRGESLTLEDWFLYPKNEFLVLKSKKSLETGRRYVIGMKFQGDLLGDMRGFYRGFYAANATHNDRRYLAVSQFAPMDARKAFPCFDEPVMKATFDVTLVHQSEYTALGNMPIRQSEVRSEGWVVDHYYTTLRMPTYLLAFVIADFSYKEDVTGVHGNVTIRVWARRNAVTAGEVDYALSVARRVMVYYENSFKISYPLPKLDIVAVPQMRVPAMENWGLVVSHENRLLYTPKLSPVWKKEEVASMIAHELAHMWFGNLVTPVWWGGVWLKEGLATWAAVMGVDAVQPTWRAKERYFAQSLHQILPVDSSKLSHPLQLTVTGQEDVTRVYDQLSYKKAL</sequence>
<keyword evidence="10" id="KW-1133">Transmembrane helix</keyword>
<comment type="cofactor">
    <cofactor evidence="8">
        <name>Zn(2+)</name>
        <dbReference type="ChEBI" id="CHEBI:29105"/>
    </cofactor>
    <text evidence="8">Binds 1 zinc ion per subunit.</text>
</comment>
<keyword evidence="3 8" id="KW-0479">Metal-binding</keyword>
<evidence type="ECO:0000256" key="3">
    <source>
        <dbReference type="ARBA" id="ARBA00022723"/>
    </source>
</evidence>
<evidence type="ECO:0000256" key="9">
    <source>
        <dbReference type="PIRSR" id="PIRSR634016-4"/>
    </source>
</evidence>
<evidence type="ECO:0000256" key="10">
    <source>
        <dbReference type="SAM" id="Phobius"/>
    </source>
</evidence>
<dbReference type="Gene3D" id="2.60.40.1730">
    <property type="entry name" value="tricorn interacting facor f3 domain"/>
    <property type="match status" value="1"/>
</dbReference>
<dbReference type="PRINTS" id="PR00756">
    <property type="entry name" value="ALADIPTASE"/>
</dbReference>
<feature type="site" description="Transition state stabilizer" evidence="9">
    <location>
        <position position="450"/>
    </location>
</feature>
<dbReference type="GO" id="GO:0042277">
    <property type="term" value="F:peptide binding"/>
    <property type="evidence" value="ECO:0007669"/>
    <property type="project" value="TreeGrafter"/>
</dbReference>
<evidence type="ECO:0000259" key="12">
    <source>
        <dbReference type="Pfam" id="PF17900"/>
    </source>
</evidence>
<dbReference type="InterPro" id="IPR014782">
    <property type="entry name" value="Peptidase_M1_dom"/>
</dbReference>
<keyword evidence="4" id="KW-0378">Hydrolase</keyword>
<feature type="binding site" evidence="8">
    <location>
        <position position="364"/>
    </location>
    <ligand>
        <name>Zn(2+)</name>
        <dbReference type="ChEBI" id="CHEBI:29105"/>
        <note>catalytic</note>
    </ligand>
</feature>
<dbReference type="InterPro" id="IPR034016">
    <property type="entry name" value="M1_APN-typ"/>
</dbReference>
<dbReference type="GO" id="GO:0005737">
    <property type="term" value="C:cytoplasm"/>
    <property type="evidence" value="ECO:0007669"/>
    <property type="project" value="TreeGrafter"/>
</dbReference>
<feature type="active site" description="Proton acceptor" evidence="7">
    <location>
        <position position="365"/>
    </location>
</feature>
<dbReference type="GO" id="GO:0016020">
    <property type="term" value="C:membrane"/>
    <property type="evidence" value="ECO:0007669"/>
    <property type="project" value="TreeGrafter"/>
</dbReference>
<feature type="domain" description="Aminopeptidase N-like N-terminal" evidence="12">
    <location>
        <begin position="65"/>
        <end position="253"/>
    </location>
</feature>
<keyword evidence="5 8" id="KW-0862">Zinc</keyword>
<dbReference type="PANTHER" id="PTHR11533:SF294">
    <property type="entry name" value="THYROTROPIN-RELEASING HORMONE-DEGRADING ECTOENZYME"/>
    <property type="match status" value="1"/>
</dbReference>
<dbReference type="GO" id="GO:0006508">
    <property type="term" value="P:proteolysis"/>
    <property type="evidence" value="ECO:0007669"/>
    <property type="project" value="UniProtKB-KW"/>
</dbReference>
<evidence type="ECO:0000256" key="6">
    <source>
        <dbReference type="ARBA" id="ARBA00023049"/>
    </source>
</evidence>
<feature type="transmembrane region" description="Helical" evidence="10">
    <location>
        <begin position="20"/>
        <end position="39"/>
    </location>
</feature>
<keyword evidence="2" id="KW-0645">Protease</keyword>
<dbReference type="SUPFAM" id="SSF63737">
    <property type="entry name" value="Leukotriene A4 hydrolase N-terminal domain"/>
    <property type="match status" value="1"/>
</dbReference>
<dbReference type="InterPro" id="IPR045357">
    <property type="entry name" value="Aminopeptidase_N-like_N"/>
</dbReference>
<evidence type="ECO:0000256" key="8">
    <source>
        <dbReference type="PIRSR" id="PIRSR634016-3"/>
    </source>
</evidence>
<feature type="domain" description="Peptidase M1 membrane alanine aminopeptidase" evidence="11">
    <location>
        <begin position="292"/>
        <end position="453"/>
    </location>
</feature>
<dbReference type="Gene3D" id="1.10.390.10">
    <property type="entry name" value="Neutral Protease Domain 2"/>
    <property type="match status" value="1"/>
</dbReference>
<comment type="similarity">
    <text evidence="1">Belongs to the peptidase M1 family.</text>
</comment>
<evidence type="ECO:0000256" key="4">
    <source>
        <dbReference type="ARBA" id="ARBA00022801"/>
    </source>
</evidence>
<evidence type="ECO:0000259" key="11">
    <source>
        <dbReference type="Pfam" id="PF01433"/>
    </source>
</evidence>
<dbReference type="InterPro" id="IPR042097">
    <property type="entry name" value="Aminopeptidase_N-like_N_sf"/>
</dbReference>
<dbReference type="AlphaFoldDB" id="A0A8J9ZCZ6"/>
<keyword evidence="10" id="KW-0812">Transmembrane</keyword>
<dbReference type="InterPro" id="IPR050344">
    <property type="entry name" value="Peptidase_M1_aminopeptidases"/>
</dbReference>
<dbReference type="GO" id="GO:0043171">
    <property type="term" value="P:peptide catabolic process"/>
    <property type="evidence" value="ECO:0007669"/>
    <property type="project" value="TreeGrafter"/>
</dbReference>
<evidence type="ECO:0000256" key="1">
    <source>
        <dbReference type="ARBA" id="ARBA00010136"/>
    </source>
</evidence>
<dbReference type="GO" id="GO:0008270">
    <property type="term" value="F:zinc ion binding"/>
    <property type="evidence" value="ECO:0007669"/>
    <property type="project" value="InterPro"/>
</dbReference>
<keyword evidence="14" id="KW-1185">Reference proteome</keyword>
<evidence type="ECO:0000256" key="5">
    <source>
        <dbReference type="ARBA" id="ARBA00022833"/>
    </source>
</evidence>
<dbReference type="GO" id="GO:0070006">
    <property type="term" value="F:metalloaminopeptidase activity"/>
    <property type="evidence" value="ECO:0007669"/>
    <property type="project" value="TreeGrafter"/>
</dbReference>
<accession>A0A8J9ZCZ6</accession>
<evidence type="ECO:0000256" key="2">
    <source>
        <dbReference type="ARBA" id="ARBA00022670"/>
    </source>
</evidence>
<dbReference type="PANTHER" id="PTHR11533">
    <property type="entry name" value="PROTEASE M1 ZINC METALLOPROTEASE"/>
    <property type="match status" value="1"/>
</dbReference>
<dbReference type="CDD" id="cd09601">
    <property type="entry name" value="M1_APN-Q_like"/>
    <property type="match status" value="1"/>
</dbReference>
<dbReference type="Pfam" id="PF17900">
    <property type="entry name" value="Peptidase_M1_N"/>
    <property type="match status" value="1"/>
</dbReference>
<dbReference type="OrthoDB" id="6750768at2759"/>
<dbReference type="GO" id="GO:0005615">
    <property type="term" value="C:extracellular space"/>
    <property type="evidence" value="ECO:0007669"/>
    <property type="project" value="TreeGrafter"/>
</dbReference>
<name>A0A8J9ZCZ6_BRALA</name>
<dbReference type="FunFam" id="2.60.40.1730:FF:000007">
    <property type="entry name" value="thyrotropin-releasing hormone-degrading ectoenzyme"/>
    <property type="match status" value="1"/>
</dbReference>
<dbReference type="Pfam" id="PF01433">
    <property type="entry name" value="Peptidase_M1"/>
    <property type="match status" value="1"/>
</dbReference>
<evidence type="ECO:0000256" key="7">
    <source>
        <dbReference type="PIRSR" id="PIRSR634016-1"/>
    </source>
</evidence>
<keyword evidence="10" id="KW-0472">Membrane</keyword>
<evidence type="ECO:0000313" key="14">
    <source>
        <dbReference type="Proteomes" id="UP000838412"/>
    </source>
</evidence>
<proteinExistence type="inferred from homology"/>
<dbReference type="InterPro" id="IPR027268">
    <property type="entry name" value="Peptidase_M4/M1_CTD_sf"/>
</dbReference>
<dbReference type="Proteomes" id="UP000838412">
    <property type="component" value="Chromosome 19"/>
</dbReference>
<gene>
    <name evidence="13" type="primary">TRHDE</name>
    <name evidence="13" type="ORF">BLAG_LOCUS12298</name>
</gene>
<feature type="binding site" evidence="8">
    <location>
        <position position="368"/>
    </location>
    <ligand>
        <name>Zn(2+)</name>
        <dbReference type="ChEBI" id="CHEBI:29105"/>
        <note>catalytic</note>
    </ligand>
</feature>
<dbReference type="EMBL" id="OV696704">
    <property type="protein sequence ID" value="CAH1252131.1"/>
    <property type="molecule type" value="Genomic_DNA"/>
</dbReference>